<evidence type="ECO:0000313" key="1">
    <source>
        <dbReference type="EMBL" id="WZN42019.1"/>
    </source>
</evidence>
<dbReference type="Proteomes" id="UP001485459">
    <property type="component" value="Chromosome"/>
</dbReference>
<sequence length="197" mass="22632">MNWNNCIMLALTSSYNAFEVQEPLWRRTIEGRQFYCKRVFIPSDISEVVKWKRAFWGPVADFSSLVKALSEHLSCLAKGEEGQAFMLFCDERPIMQVDIVEEWLSDISLLSPMVQKGDYCMVIHFDPEVTLVALQKQAIRALCDWWKKEGVPRVWTTILSSNLLGSAILMSSGFDLVEQTLPDEEVELYVFPSLPEK</sequence>
<dbReference type="EMBL" id="CP149822">
    <property type="protein sequence ID" value="WZN42019.1"/>
    <property type="molecule type" value="Genomic_DNA"/>
</dbReference>
<name>A0ABZ2YT57_9BACT</name>
<organism evidence="1 2">
    <name type="scientific">Chitinophaga pollutisoli</name>
    <dbReference type="NCBI Taxonomy" id="3133966"/>
    <lineage>
        <taxon>Bacteria</taxon>
        <taxon>Pseudomonadati</taxon>
        <taxon>Bacteroidota</taxon>
        <taxon>Chitinophagia</taxon>
        <taxon>Chitinophagales</taxon>
        <taxon>Chitinophagaceae</taxon>
        <taxon>Chitinophaga</taxon>
    </lineage>
</organism>
<dbReference type="RefSeq" id="WP_341836862.1">
    <property type="nucleotide sequence ID" value="NZ_CP149822.1"/>
</dbReference>
<accession>A0ABZ2YT57</accession>
<gene>
    <name evidence="1" type="ORF">WJU16_03080</name>
</gene>
<proteinExistence type="predicted"/>
<evidence type="ECO:0000313" key="2">
    <source>
        <dbReference type="Proteomes" id="UP001485459"/>
    </source>
</evidence>
<reference evidence="2" key="1">
    <citation type="submission" date="2024-03" db="EMBL/GenBank/DDBJ databases">
        <title>Chitinophaga horti sp. nov., isolated from garden soil.</title>
        <authorList>
            <person name="Lee D.S."/>
            <person name="Han D.M."/>
            <person name="Baek J.H."/>
            <person name="Choi D.G."/>
            <person name="Jeon J.H."/>
            <person name="Jeon C.O."/>
        </authorList>
    </citation>
    <scope>NUCLEOTIDE SEQUENCE [LARGE SCALE GENOMIC DNA]</scope>
    <source>
        <strain evidence="2">GPA1</strain>
    </source>
</reference>
<keyword evidence="2" id="KW-1185">Reference proteome</keyword>
<protein>
    <submittedName>
        <fullName evidence="1">Uncharacterized protein</fullName>
    </submittedName>
</protein>